<sequence>MEHLPKLPVFPTEVIELIVDYLQDDIFTLTRISGTSDAILHSCRRRLFRSVKLGTSPTSNTFVRLFRYNPSIGQYVRELALRVDHSLSMWHPGKHRQNDDTENIKTLSQTPFVEKLSIYGGISLPTSWSSLHVTLQRPILNRIHYPSLTELYICKFVIPVTIFRLCVNLSALAVKQMEDSGTSEPIDQGRISPRSLQPITIPQLRSFELGTSSDEFALALLHYRDGDGHPLIRFDGLKALFVHCHRERETQVIKDICKEAIGLETFACRGITGSAFLSLATQWPDFSRFSTLKTLKGRCGYARLSEDLLLGLCEKLQMFPQPNVLETLDIEISVIWDRKLISTRNEWGRLDVVLSRGFPRLRRVSINVVFPFYPGNLDPKSAELREEVRMVRKGFPWLSENTAVKFNFTTWRHEQHGA</sequence>
<evidence type="ECO:0000313" key="1">
    <source>
        <dbReference type="EMBL" id="KIK02671.1"/>
    </source>
</evidence>
<dbReference type="Proteomes" id="UP000054477">
    <property type="component" value="Unassembled WGS sequence"/>
</dbReference>
<dbReference type="HOGENOM" id="CLU_035624_1_0_1"/>
<gene>
    <name evidence="1" type="ORF">K443DRAFT_677400</name>
</gene>
<evidence type="ECO:0008006" key="3">
    <source>
        <dbReference type="Google" id="ProtNLM"/>
    </source>
</evidence>
<keyword evidence="2" id="KW-1185">Reference proteome</keyword>
<dbReference type="AlphaFoldDB" id="A0A0C9XCP5"/>
<evidence type="ECO:0000313" key="2">
    <source>
        <dbReference type="Proteomes" id="UP000054477"/>
    </source>
</evidence>
<dbReference type="OrthoDB" id="2745898at2759"/>
<proteinExistence type="predicted"/>
<dbReference type="EMBL" id="KN838589">
    <property type="protein sequence ID" value="KIK02671.1"/>
    <property type="molecule type" value="Genomic_DNA"/>
</dbReference>
<reference evidence="1 2" key="1">
    <citation type="submission" date="2014-04" db="EMBL/GenBank/DDBJ databases">
        <authorList>
            <consortium name="DOE Joint Genome Institute"/>
            <person name="Kuo A."/>
            <person name="Kohler A."/>
            <person name="Nagy L.G."/>
            <person name="Floudas D."/>
            <person name="Copeland A."/>
            <person name="Barry K.W."/>
            <person name="Cichocki N."/>
            <person name="Veneault-Fourrey C."/>
            <person name="LaButti K."/>
            <person name="Lindquist E.A."/>
            <person name="Lipzen A."/>
            <person name="Lundell T."/>
            <person name="Morin E."/>
            <person name="Murat C."/>
            <person name="Sun H."/>
            <person name="Tunlid A."/>
            <person name="Henrissat B."/>
            <person name="Grigoriev I.V."/>
            <person name="Hibbett D.S."/>
            <person name="Martin F."/>
            <person name="Nordberg H.P."/>
            <person name="Cantor M.N."/>
            <person name="Hua S.X."/>
        </authorList>
    </citation>
    <scope>NUCLEOTIDE SEQUENCE [LARGE SCALE GENOMIC DNA]</scope>
    <source>
        <strain evidence="1 2">LaAM-08-1</strain>
    </source>
</reference>
<protein>
    <recommendedName>
        <fullName evidence="3">F-box domain-containing protein</fullName>
    </recommendedName>
</protein>
<reference evidence="2" key="2">
    <citation type="submission" date="2015-01" db="EMBL/GenBank/DDBJ databases">
        <title>Evolutionary Origins and Diversification of the Mycorrhizal Mutualists.</title>
        <authorList>
            <consortium name="DOE Joint Genome Institute"/>
            <consortium name="Mycorrhizal Genomics Consortium"/>
            <person name="Kohler A."/>
            <person name="Kuo A."/>
            <person name="Nagy L.G."/>
            <person name="Floudas D."/>
            <person name="Copeland A."/>
            <person name="Barry K.W."/>
            <person name="Cichocki N."/>
            <person name="Veneault-Fourrey C."/>
            <person name="LaButti K."/>
            <person name="Lindquist E.A."/>
            <person name="Lipzen A."/>
            <person name="Lundell T."/>
            <person name="Morin E."/>
            <person name="Murat C."/>
            <person name="Riley R."/>
            <person name="Ohm R."/>
            <person name="Sun H."/>
            <person name="Tunlid A."/>
            <person name="Henrissat B."/>
            <person name="Grigoriev I.V."/>
            <person name="Hibbett D.S."/>
            <person name="Martin F."/>
        </authorList>
    </citation>
    <scope>NUCLEOTIDE SEQUENCE [LARGE SCALE GENOMIC DNA]</scope>
    <source>
        <strain evidence="2">LaAM-08-1</strain>
    </source>
</reference>
<organism evidence="1 2">
    <name type="scientific">Laccaria amethystina LaAM-08-1</name>
    <dbReference type="NCBI Taxonomy" id="1095629"/>
    <lineage>
        <taxon>Eukaryota</taxon>
        <taxon>Fungi</taxon>
        <taxon>Dikarya</taxon>
        <taxon>Basidiomycota</taxon>
        <taxon>Agaricomycotina</taxon>
        <taxon>Agaricomycetes</taxon>
        <taxon>Agaricomycetidae</taxon>
        <taxon>Agaricales</taxon>
        <taxon>Agaricineae</taxon>
        <taxon>Hydnangiaceae</taxon>
        <taxon>Laccaria</taxon>
    </lineage>
</organism>
<accession>A0A0C9XCP5</accession>
<name>A0A0C9XCP5_9AGAR</name>